<sequence>MCQFTEPNESSRQIRNHQEVLESLASLLDQIYRLSDGEDNLSGLCSSAVDVAQDLVRMFTEFNDIIEMNGNYLAILSLVPALNTARYFDARVVNIVNGFATWFVSKLDRNVNRNVRSTIVFSGYRYIVQTLLENLVEYHDNSWLETRNSDRSNDSHISSDMVVRVFVNILNGFNQIGSTQGTNGDTNDEITYVGAGILIPMSRSVYG</sequence>
<organism evidence="1 2">
    <name type="scientific">Candidatus Dojkabacteria bacterium</name>
    <dbReference type="NCBI Taxonomy" id="2099670"/>
    <lineage>
        <taxon>Bacteria</taxon>
        <taxon>Candidatus Dojkabacteria</taxon>
    </lineage>
</organism>
<accession>A0A3M0YY30</accession>
<protein>
    <submittedName>
        <fullName evidence="1">Uncharacterized protein</fullName>
    </submittedName>
</protein>
<evidence type="ECO:0000313" key="2">
    <source>
        <dbReference type="Proteomes" id="UP000269410"/>
    </source>
</evidence>
<comment type="caution">
    <text evidence="1">The sequence shown here is derived from an EMBL/GenBank/DDBJ whole genome shotgun (WGS) entry which is preliminary data.</text>
</comment>
<proteinExistence type="predicted"/>
<evidence type="ECO:0000313" key="1">
    <source>
        <dbReference type="EMBL" id="RMD77030.1"/>
    </source>
</evidence>
<reference evidence="1 2" key="1">
    <citation type="submission" date="2018-10" db="EMBL/GenBank/DDBJ databases">
        <title>Thermophilic Lithotrophy and Phototrophy in an Intertidal, Iron-rich, Geothermal Spring.</title>
        <authorList>
            <person name="Ward L.M."/>
            <person name="Idei A."/>
            <person name="Nakagawa M."/>
            <person name="Ueno Y."/>
            <person name="Fischer W."/>
            <person name="Mcglynn S.E."/>
        </authorList>
    </citation>
    <scope>NUCLEOTIDE SEQUENCE [LARGE SCALE GENOMIC DNA]</scope>
    <source>
        <strain evidence="1">J137</strain>
    </source>
</reference>
<dbReference type="EMBL" id="RFKV01000072">
    <property type="protein sequence ID" value="RMD77030.1"/>
    <property type="molecule type" value="Genomic_DNA"/>
</dbReference>
<gene>
    <name evidence="1" type="ORF">D6810_02190</name>
</gene>
<dbReference type="AlphaFoldDB" id="A0A3M0YY30"/>
<name>A0A3M0YY30_9BACT</name>
<dbReference type="Proteomes" id="UP000269410">
    <property type="component" value="Unassembled WGS sequence"/>
</dbReference>